<comment type="caution">
    <text evidence="1">The sequence shown here is derived from an EMBL/GenBank/DDBJ whole genome shotgun (WGS) entry which is preliminary data.</text>
</comment>
<organism evidence="1 4">
    <name type="scientific">Carbonactinospora thermoautotrophica</name>
    <dbReference type="NCBI Taxonomy" id="1469144"/>
    <lineage>
        <taxon>Bacteria</taxon>
        <taxon>Bacillati</taxon>
        <taxon>Actinomycetota</taxon>
        <taxon>Actinomycetes</taxon>
        <taxon>Kitasatosporales</taxon>
        <taxon>Carbonactinosporaceae</taxon>
        <taxon>Carbonactinospora</taxon>
    </lineage>
</organism>
<evidence type="ECO:0000313" key="3">
    <source>
        <dbReference type="EMBL" id="KWX09809.1"/>
    </source>
</evidence>
<dbReference type="EMBL" id="JYIJ01000015">
    <property type="protein sequence ID" value="KWX04467.1"/>
    <property type="molecule type" value="Genomic_DNA"/>
</dbReference>
<dbReference type="AlphaFoldDB" id="A0A132MPS8"/>
<dbReference type="RefSeq" id="WP_066885707.1">
    <property type="nucleotide sequence ID" value="NZ_JYIJ01000015.1"/>
</dbReference>
<dbReference type="GO" id="GO:0008893">
    <property type="term" value="F:guanosine-3',5'-bis(diphosphate) 3'-diphosphatase activity"/>
    <property type="evidence" value="ECO:0007669"/>
    <property type="project" value="UniProtKB-EC"/>
</dbReference>
<reference evidence="4" key="4">
    <citation type="submission" date="2015-04" db="EMBL/GenBank/DDBJ databases">
        <title>Physiological reanalysis, assessment of diazotrophy, and genome sequences of multiple isolates of Streptomyces thermoautotrophicus.</title>
        <authorList>
            <person name="MacKellar D.C."/>
            <person name="Lieber L."/>
            <person name="Norman J."/>
            <person name="Bolger A."/>
            <person name="Tobin C."/>
            <person name="Murray J.W."/>
            <person name="Chang R."/>
            <person name="Ford T."/>
            <person name="Nguyen P.Q."/>
            <person name="Woodward J."/>
            <person name="Permingeat H."/>
            <person name="Joshi N.S."/>
            <person name="Silver P.A."/>
            <person name="Usadel B."/>
            <person name="Rutherford A.W."/>
            <person name="Friesen M."/>
            <person name="Prell J."/>
        </authorList>
    </citation>
    <scope>NUCLEOTIDE SEQUENCE [LARGE SCALE GENOMIC DNA]</scope>
    <source>
        <strain evidence="4">H1</strain>
    </source>
</reference>
<dbReference type="EMBL" id="JYIK01000715">
    <property type="protein sequence ID" value="KWX09809.1"/>
    <property type="molecule type" value="Genomic_DNA"/>
</dbReference>
<reference evidence="2 6" key="2">
    <citation type="submission" date="2015-02" db="EMBL/GenBank/DDBJ databases">
        <title>Physiological reanalysis, assessment of diazotrophy, and genome sequences of multiple isolates of Streptomyces thermoautotrophicus.</title>
        <authorList>
            <person name="MacKellar D.C."/>
            <person name="Lieber L."/>
            <person name="Norman J."/>
            <person name="Bolger A."/>
            <person name="Tobin C."/>
            <person name="Murray J.W."/>
            <person name="Prell J."/>
        </authorList>
    </citation>
    <scope>NUCLEOTIDE SEQUENCE [LARGE SCALE GENOMIC DNA]</scope>
    <source>
        <strain evidence="2 6">UBT1</strain>
    </source>
</reference>
<gene>
    <name evidence="1" type="ORF">LI90_1432</name>
    <name evidence="2" type="ORF">TH66_07800</name>
    <name evidence="3" type="ORF">TR74_07380</name>
</gene>
<dbReference type="Pfam" id="PF13328">
    <property type="entry name" value="HD_4"/>
    <property type="match status" value="1"/>
</dbReference>
<protein>
    <submittedName>
        <fullName evidence="1">Guanosine-3</fullName>
        <ecNumber evidence="1">3.1.7.2</ecNumber>
    </submittedName>
</protein>
<evidence type="ECO:0000313" key="2">
    <source>
        <dbReference type="EMBL" id="KWX04467.1"/>
    </source>
</evidence>
<keyword evidence="4" id="KW-1185">Reference proteome</keyword>
<evidence type="ECO:0000313" key="6">
    <source>
        <dbReference type="Proteomes" id="UP000070659"/>
    </source>
</evidence>
<accession>A0A132MPS8</accession>
<dbReference type="Proteomes" id="UP000070188">
    <property type="component" value="Unassembled WGS sequence"/>
</dbReference>
<name>A0A132MPS8_9ACTN</name>
<dbReference type="Gene3D" id="1.10.3210.10">
    <property type="entry name" value="Hypothetical protein af1432"/>
    <property type="match status" value="1"/>
</dbReference>
<dbReference type="PATRIC" id="fig|1469144.10.peg.1572"/>
<proteinExistence type="predicted"/>
<dbReference type="Proteomes" id="UP000070659">
    <property type="component" value="Unassembled WGS sequence"/>
</dbReference>
<keyword evidence="1" id="KW-0378">Hydrolase</keyword>
<reference evidence="5" key="1">
    <citation type="submission" date="2015-02" db="EMBL/GenBank/DDBJ databases">
        <title>Physiological reanalysis, assessment of diazotrophy, and genome sequences of multiple isolates of Streptomyces thermoautotrophicus.</title>
        <authorList>
            <person name="MacKellar D.C."/>
            <person name="Lieber L."/>
            <person name="Norman J."/>
            <person name="Bolger A."/>
            <person name="Tobin C."/>
            <person name="Murray J.W."/>
            <person name="Friesen M."/>
            <person name="Prell J."/>
        </authorList>
    </citation>
    <scope>NUCLEOTIDE SEQUENCE [LARGE SCALE GENOMIC DNA]</scope>
    <source>
        <strain evidence="5">UBT1</strain>
    </source>
</reference>
<dbReference type="STRING" id="1469144.LI90_1432"/>
<evidence type="ECO:0000313" key="4">
    <source>
        <dbReference type="Proteomes" id="UP000070188"/>
    </source>
</evidence>
<reference evidence="1" key="3">
    <citation type="submission" date="2015-04" db="EMBL/GenBank/DDBJ databases">
        <title>Physiological reanalysis, assessment of diazotrophy, and genome sequences of multiple isolates of Streptomyces thermoautotrophicus.</title>
        <authorList>
            <person name="MacKellar D.C."/>
            <person name="Lieber L."/>
            <person name="Norman J."/>
            <person name="Bolger A."/>
            <person name="Tobin C."/>
            <person name="Murray J.W."/>
            <person name="Woodward J."/>
            <person name="Friesen M."/>
            <person name="Prell J."/>
        </authorList>
    </citation>
    <scope>NUCLEOTIDE SEQUENCE [LARGE SCALE GENOMIC DNA]</scope>
    <source>
        <strain evidence="1">H1</strain>
    </source>
</reference>
<sequence>MAFTVEDAVRIARRAHAGQRDKLGKPYIGHPLRVMARMQTDEERMVAVLHDVLEDTPLTAEDLRRAGCPEHVVQAVIALTKLPGEPLESAMARAAAHPLAHAVKQADIEDNTDPRRLGQLDPATAQRLRRKYAESRRLLEAYSR</sequence>
<dbReference type="EC" id="3.1.7.2" evidence="1"/>
<evidence type="ECO:0000313" key="5">
    <source>
        <dbReference type="Proteomes" id="UP000070598"/>
    </source>
</evidence>
<dbReference type="EMBL" id="LAXD01000001">
    <property type="protein sequence ID" value="KWW99793.1"/>
    <property type="molecule type" value="Genomic_DNA"/>
</dbReference>
<dbReference type="Proteomes" id="UP000070598">
    <property type="component" value="Unassembled WGS sequence"/>
</dbReference>
<dbReference type="SUPFAM" id="SSF109604">
    <property type="entry name" value="HD-domain/PDEase-like"/>
    <property type="match status" value="1"/>
</dbReference>
<evidence type="ECO:0000313" key="1">
    <source>
        <dbReference type="EMBL" id="KWW99793.1"/>
    </source>
</evidence>